<sequence>MDDYSNMRANEELAALFSRNLTFQPQAQQPFQQPRPVPESKPDPAEEQPIIYSITQHYTHSAHITRDPEPEPIVEPQRPSSEPPQTQQPSAELILHNYGIDHRLLSSSQMELFKAADDDQKMRLIELWRICPPSNPQENPAVTLSSTTLEQEEMLAQLRYERKLTEDSVMSLDGTPLTPVQTGDGAWVTMSSADMEPYMTSGYEALARREYEESAKRAYEESMMGPKAVYNHFGSAAGRQQNYRPATDPVYNTNNNNSWASRQEAMENQYGAFQMDNEMEL</sequence>
<accession>A0ABR1QAV2</accession>
<evidence type="ECO:0000313" key="2">
    <source>
        <dbReference type="EMBL" id="KAK7951110.1"/>
    </source>
</evidence>
<reference evidence="2 3" key="1">
    <citation type="submission" date="2023-01" db="EMBL/GenBank/DDBJ databases">
        <title>Analysis of 21 Apiospora genomes using comparative genomics revels a genus with tremendous synthesis potential of carbohydrate active enzymes and secondary metabolites.</title>
        <authorList>
            <person name="Sorensen T."/>
        </authorList>
    </citation>
    <scope>NUCLEOTIDE SEQUENCE [LARGE SCALE GENOMIC DNA]</scope>
    <source>
        <strain evidence="2 3">CBS 24483</strain>
    </source>
</reference>
<protein>
    <submittedName>
        <fullName evidence="2">Uncharacterized protein</fullName>
    </submittedName>
</protein>
<dbReference type="Proteomes" id="UP001391051">
    <property type="component" value="Unassembled WGS sequence"/>
</dbReference>
<comment type="caution">
    <text evidence="2">The sequence shown here is derived from an EMBL/GenBank/DDBJ whole genome shotgun (WGS) entry which is preliminary data.</text>
</comment>
<name>A0ABR1QAV2_9PEZI</name>
<organism evidence="2 3">
    <name type="scientific">Apiospora aurea</name>
    <dbReference type="NCBI Taxonomy" id="335848"/>
    <lineage>
        <taxon>Eukaryota</taxon>
        <taxon>Fungi</taxon>
        <taxon>Dikarya</taxon>
        <taxon>Ascomycota</taxon>
        <taxon>Pezizomycotina</taxon>
        <taxon>Sordariomycetes</taxon>
        <taxon>Xylariomycetidae</taxon>
        <taxon>Amphisphaeriales</taxon>
        <taxon>Apiosporaceae</taxon>
        <taxon>Apiospora</taxon>
    </lineage>
</organism>
<feature type="compositionally biased region" description="Low complexity" evidence="1">
    <location>
        <begin position="75"/>
        <end position="88"/>
    </location>
</feature>
<keyword evidence="3" id="KW-1185">Reference proteome</keyword>
<gene>
    <name evidence="2" type="ORF">PG986_006838</name>
</gene>
<proteinExistence type="predicted"/>
<evidence type="ECO:0000313" key="3">
    <source>
        <dbReference type="Proteomes" id="UP001391051"/>
    </source>
</evidence>
<dbReference type="GeneID" id="92076122"/>
<evidence type="ECO:0000256" key="1">
    <source>
        <dbReference type="SAM" id="MobiDB-lite"/>
    </source>
</evidence>
<feature type="region of interest" description="Disordered" evidence="1">
    <location>
        <begin position="19"/>
        <end position="88"/>
    </location>
</feature>
<dbReference type="EMBL" id="JAQQWE010000005">
    <property type="protein sequence ID" value="KAK7951110.1"/>
    <property type="molecule type" value="Genomic_DNA"/>
</dbReference>
<dbReference type="RefSeq" id="XP_066699172.1">
    <property type="nucleotide sequence ID" value="XM_066843060.1"/>
</dbReference>